<name>A0A914S1I8_PAREQ</name>
<protein>
    <submittedName>
        <fullName evidence="2">Ovule protein</fullName>
    </submittedName>
</protein>
<sequence length="73" mass="8672">MNSIMSTVRKHLNEIPNMLLLKKRYVSFHLFFSHSLLTPYFNDTMLNVSEPFLGFFSAIFSFELWKPLRIDLS</sequence>
<reference evidence="2" key="1">
    <citation type="submission" date="2022-11" db="UniProtKB">
        <authorList>
            <consortium name="WormBaseParasite"/>
        </authorList>
    </citation>
    <scope>IDENTIFICATION</scope>
</reference>
<evidence type="ECO:0000313" key="2">
    <source>
        <dbReference type="WBParaSite" id="PEQ_0001245801-mRNA-1"/>
    </source>
</evidence>
<dbReference type="WBParaSite" id="PEQ_0001245801-mRNA-1">
    <property type="protein sequence ID" value="PEQ_0001245801-mRNA-1"/>
    <property type="gene ID" value="PEQ_0001245801"/>
</dbReference>
<dbReference type="AlphaFoldDB" id="A0A914S1I8"/>
<proteinExistence type="predicted"/>
<accession>A0A914S1I8</accession>
<keyword evidence="1" id="KW-1185">Reference proteome</keyword>
<dbReference type="Proteomes" id="UP000887564">
    <property type="component" value="Unplaced"/>
</dbReference>
<evidence type="ECO:0000313" key="1">
    <source>
        <dbReference type="Proteomes" id="UP000887564"/>
    </source>
</evidence>
<organism evidence="1 2">
    <name type="scientific">Parascaris equorum</name>
    <name type="common">Equine roundworm</name>
    <dbReference type="NCBI Taxonomy" id="6256"/>
    <lineage>
        <taxon>Eukaryota</taxon>
        <taxon>Metazoa</taxon>
        <taxon>Ecdysozoa</taxon>
        <taxon>Nematoda</taxon>
        <taxon>Chromadorea</taxon>
        <taxon>Rhabditida</taxon>
        <taxon>Spirurina</taxon>
        <taxon>Ascaridomorpha</taxon>
        <taxon>Ascaridoidea</taxon>
        <taxon>Ascarididae</taxon>
        <taxon>Parascaris</taxon>
    </lineage>
</organism>